<dbReference type="SUPFAM" id="SSF103256">
    <property type="entry name" value="Hypothetical protein TM0160"/>
    <property type="match status" value="1"/>
</dbReference>
<evidence type="ECO:0000259" key="1">
    <source>
        <dbReference type="PROSITE" id="PS51658"/>
    </source>
</evidence>
<proteinExistence type="predicted"/>
<accession>A0A3S5EP82</accession>
<dbReference type="InterPro" id="IPR036104">
    <property type="entry name" value="BFN_sf"/>
</dbReference>
<organism evidence="2 3">
    <name type="scientific">Segatella oris</name>
    <dbReference type="NCBI Taxonomy" id="28135"/>
    <lineage>
        <taxon>Bacteria</taxon>
        <taxon>Pseudomonadati</taxon>
        <taxon>Bacteroidota</taxon>
        <taxon>Bacteroidia</taxon>
        <taxon>Bacteroidales</taxon>
        <taxon>Prevotellaceae</taxon>
        <taxon>Segatella</taxon>
    </lineage>
</organism>
<dbReference type="EMBL" id="LR134384">
    <property type="protein sequence ID" value="VEH15040.1"/>
    <property type="molecule type" value="Genomic_DNA"/>
</dbReference>
<protein>
    <submittedName>
        <fullName evidence="2">Uncharacterized ACR, COG1259</fullName>
    </submittedName>
</protein>
<sequence>MGKIRLKFNNISEIVGTMGIGVIVLTDEALTRQISITCDEDMIRAFGLRMAHAPGVDKLLAEATGKLLKETGHMLEVYIFNLTDGQYRTLLIDNETKAVTNVRASDGVLMALANDLPIYIDEALMNSQSTPFDTAKTNRMSLPINALTDEMLQMALDKSIKDEDYKMAEYLNEELKRRKSKEA</sequence>
<dbReference type="GeneID" id="85011890"/>
<dbReference type="InterPro" id="IPR003729">
    <property type="entry name" value="Bi_nuclease_dom"/>
</dbReference>
<name>A0A3S5EP82_9BACT</name>
<dbReference type="GO" id="GO:0004518">
    <property type="term" value="F:nuclease activity"/>
    <property type="evidence" value="ECO:0007669"/>
    <property type="project" value="InterPro"/>
</dbReference>
<dbReference type="AlphaFoldDB" id="A0A3S5EP82"/>
<dbReference type="Proteomes" id="UP000274578">
    <property type="component" value="Chromosome 1"/>
</dbReference>
<dbReference type="Gene3D" id="3.10.690.10">
    <property type="entry name" value="Bifunctional nuclease domain"/>
    <property type="match status" value="1"/>
</dbReference>
<feature type="domain" description="BFN" evidence="1">
    <location>
        <begin position="3"/>
        <end position="132"/>
    </location>
</feature>
<dbReference type="PROSITE" id="PS51658">
    <property type="entry name" value="BFN"/>
    <property type="match status" value="1"/>
</dbReference>
<gene>
    <name evidence="2" type="ORF">NCTC13071_01026</name>
</gene>
<dbReference type="KEGG" id="poc:NCTC13071_01026"/>
<reference evidence="2 3" key="1">
    <citation type="submission" date="2018-12" db="EMBL/GenBank/DDBJ databases">
        <authorList>
            <consortium name="Pathogen Informatics"/>
        </authorList>
    </citation>
    <scope>NUCLEOTIDE SEQUENCE [LARGE SCALE GENOMIC DNA]</scope>
    <source>
        <strain evidence="2 3">NCTC13071</strain>
    </source>
</reference>
<evidence type="ECO:0000313" key="3">
    <source>
        <dbReference type="Proteomes" id="UP000274578"/>
    </source>
</evidence>
<dbReference type="RefSeq" id="WP_018919817.1">
    <property type="nucleotide sequence ID" value="NZ_CAUTNN010000003.1"/>
</dbReference>
<evidence type="ECO:0000313" key="2">
    <source>
        <dbReference type="EMBL" id="VEH15040.1"/>
    </source>
</evidence>
<dbReference type="Pfam" id="PF02577">
    <property type="entry name" value="BFN_dom"/>
    <property type="match status" value="1"/>
</dbReference>